<keyword evidence="19" id="KW-1185">Reference proteome</keyword>
<dbReference type="InterPro" id="IPR002319">
    <property type="entry name" value="Phenylalanyl-tRNA_Synthase"/>
</dbReference>
<dbReference type="InterPro" id="IPR006195">
    <property type="entry name" value="aa-tRNA-synth_II"/>
</dbReference>
<evidence type="ECO:0000259" key="17">
    <source>
        <dbReference type="PROSITE" id="PS51447"/>
    </source>
</evidence>
<dbReference type="GO" id="GO:0000049">
    <property type="term" value="F:tRNA binding"/>
    <property type="evidence" value="ECO:0007669"/>
    <property type="project" value="InterPro"/>
</dbReference>
<dbReference type="Gene3D" id="3.30.930.10">
    <property type="entry name" value="Bira Bifunctional Protein, Domain 2"/>
    <property type="match status" value="1"/>
</dbReference>
<dbReference type="PROSITE" id="PS51447">
    <property type="entry name" value="FDX_ACB"/>
    <property type="match status" value="1"/>
</dbReference>
<feature type="region of interest" description="Disordered" evidence="15">
    <location>
        <begin position="37"/>
        <end position="90"/>
    </location>
</feature>
<protein>
    <recommendedName>
        <fullName evidence="14">Phenylalanine--tRNA ligase, mitochondrial</fullName>
        <ecNumber evidence="3">6.1.1.20</ecNumber>
    </recommendedName>
    <alternativeName>
        <fullName evidence="11">Phenylalanyl-tRNA synthetase</fullName>
    </alternativeName>
</protein>
<organism evidence="18 19">
    <name type="scientific">Exophiala bonariae</name>
    <dbReference type="NCBI Taxonomy" id="1690606"/>
    <lineage>
        <taxon>Eukaryota</taxon>
        <taxon>Fungi</taxon>
        <taxon>Dikarya</taxon>
        <taxon>Ascomycota</taxon>
        <taxon>Pezizomycotina</taxon>
        <taxon>Eurotiomycetes</taxon>
        <taxon>Chaetothyriomycetidae</taxon>
        <taxon>Chaetothyriales</taxon>
        <taxon>Herpotrichiellaceae</taxon>
        <taxon>Exophiala</taxon>
    </lineage>
</organism>
<evidence type="ECO:0000259" key="16">
    <source>
        <dbReference type="PROSITE" id="PS50862"/>
    </source>
</evidence>
<dbReference type="GO" id="GO:0006432">
    <property type="term" value="P:phenylalanyl-tRNA aminoacylation"/>
    <property type="evidence" value="ECO:0007669"/>
    <property type="project" value="InterPro"/>
</dbReference>
<comment type="function">
    <text evidence="13">Is responsible for the charging of tRNA(Phe) with phenylalanine in mitochondrial translation.</text>
</comment>
<evidence type="ECO:0000256" key="1">
    <source>
        <dbReference type="ARBA" id="ARBA00004305"/>
    </source>
</evidence>
<keyword evidence="5" id="KW-0547">Nucleotide-binding</keyword>
<comment type="subcellular location">
    <subcellularLocation>
        <location evidence="1">Mitochondrion matrix</location>
    </subcellularLocation>
</comment>
<evidence type="ECO:0000256" key="14">
    <source>
        <dbReference type="ARBA" id="ARBA00073229"/>
    </source>
</evidence>
<dbReference type="EC" id="6.1.1.20" evidence="3"/>
<keyword evidence="6" id="KW-0067">ATP-binding</keyword>
<dbReference type="GO" id="GO:0004826">
    <property type="term" value="F:phenylalanine-tRNA ligase activity"/>
    <property type="evidence" value="ECO:0007669"/>
    <property type="project" value="UniProtKB-EC"/>
</dbReference>
<dbReference type="InterPro" id="IPR005121">
    <property type="entry name" value="Fdx_antiC-bd"/>
</dbReference>
<evidence type="ECO:0000256" key="2">
    <source>
        <dbReference type="ARBA" id="ARBA00008226"/>
    </source>
</evidence>
<evidence type="ECO:0000256" key="15">
    <source>
        <dbReference type="SAM" id="MobiDB-lite"/>
    </source>
</evidence>
<dbReference type="RefSeq" id="XP_064701484.1">
    <property type="nucleotide sequence ID" value="XM_064852210.1"/>
</dbReference>
<feature type="domain" description="FDX-ACB" evidence="17">
    <location>
        <begin position="451"/>
        <end position="578"/>
    </location>
</feature>
<name>A0AAV9MWF8_9EURO</name>
<evidence type="ECO:0000256" key="9">
    <source>
        <dbReference type="ARBA" id="ARBA00023128"/>
    </source>
</evidence>
<comment type="catalytic activity">
    <reaction evidence="12">
        <text>tRNA(Phe) + L-phenylalanine + ATP = L-phenylalanyl-tRNA(Phe) + AMP + diphosphate + H(+)</text>
        <dbReference type="Rhea" id="RHEA:19413"/>
        <dbReference type="Rhea" id="RHEA-COMP:9668"/>
        <dbReference type="Rhea" id="RHEA-COMP:9699"/>
        <dbReference type="ChEBI" id="CHEBI:15378"/>
        <dbReference type="ChEBI" id="CHEBI:30616"/>
        <dbReference type="ChEBI" id="CHEBI:33019"/>
        <dbReference type="ChEBI" id="CHEBI:58095"/>
        <dbReference type="ChEBI" id="CHEBI:78442"/>
        <dbReference type="ChEBI" id="CHEBI:78531"/>
        <dbReference type="ChEBI" id="CHEBI:456215"/>
        <dbReference type="EC" id="6.1.1.20"/>
    </reaction>
</comment>
<accession>A0AAV9MWF8</accession>
<dbReference type="GeneID" id="89976828"/>
<evidence type="ECO:0000256" key="11">
    <source>
        <dbReference type="ARBA" id="ARBA00031194"/>
    </source>
</evidence>
<keyword evidence="10" id="KW-0030">Aminoacyl-tRNA synthetase</keyword>
<evidence type="ECO:0000256" key="6">
    <source>
        <dbReference type="ARBA" id="ARBA00022840"/>
    </source>
</evidence>
<dbReference type="FunFam" id="3.30.930.10:FF:000053">
    <property type="entry name" value="Phenylalanyl-tRNA synthetase mitochondrial"/>
    <property type="match status" value="1"/>
</dbReference>
<keyword evidence="8" id="KW-0809">Transit peptide</keyword>
<dbReference type="SUPFAM" id="SSF55681">
    <property type="entry name" value="Class II aaRS and biotin synthetases"/>
    <property type="match status" value="1"/>
</dbReference>
<keyword evidence="7" id="KW-0648">Protein biosynthesis</keyword>
<dbReference type="PROSITE" id="PS50862">
    <property type="entry name" value="AA_TRNA_LIGASE_II"/>
    <property type="match status" value="1"/>
</dbReference>
<feature type="compositionally biased region" description="Polar residues" evidence="15">
    <location>
        <begin position="37"/>
        <end position="62"/>
    </location>
</feature>
<dbReference type="Proteomes" id="UP001358417">
    <property type="component" value="Unassembled WGS sequence"/>
</dbReference>
<keyword evidence="9" id="KW-0496">Mitochondrion</keyword>
<comment type="similarity">
    <text evidence="2">Belongs to the class-II aminoacyl-tRNA synthetase family.</text>
</comment>
<dbReference type="NCBIfam" id="TIGR00469">
    <property type="entry name" value="pheS_mito"/>
    <property type="match status" value="1"/>
</dbReference>
<evidence type="ECO:0000256" key="5">
    <source>
        <dbReference type="ARBA" id="ARBA00022741"/>
    </source>
</evidence>
<sequence>MRLLKTGAFVRQARSARICTSYTLAAQPVCPPSLQYSRSIPHSQTPATIRWSSTQTVTQPFPEQSVPPFREVDPSKTATQSSSPTSDDTAFKEHLQTIGKESKIVHESGKSGSLILGKPYLFDQTTNVPQSILDLVGRNLYDNPDHPLCITRKLIESCFPSPEFNHFIQADPVVSVHDNFDVLGFPKDHPGRSRTDTYYLNSSHLLRTHTSAHQHAAFKSLAPEDGSVTSGYTICADVYRRDSIDKSHFPIFHQMEGAKVWALDGDISQTRYNRMLSRTQKIATDLRNLPQTDFLVTEQNDNYHPETNPIQEEHDKKETVLLARHLKRSLEFLIESIFRAAQSASNQTTSGNAPIKARWIEAYFPFTSPSYEIEVEWNNTWLELLGCGIVQHPILNQAGLREHVGWAWGLGIERFAMLLFGIPDIRLFWSTDPRFLKQFSQGKITQFEPFSKFPACYKDIAFWIRSAPASSTPVNSNLGSSGVAAAAGGDATKASPAETQPAAFHENDIMEVVRDVAGSLAEDVTLVDEFVHPSSGRKSLCYRINYRSLERTLQNDEVNALHDEVGKRMVGLHGVELR</sequence>
<dbReference type="EMBL" id="JAVRRD010000033">
    <property type="protein sequence ID" value="KAK5045879.1"/>
    <property type="molecule type" value="Genomic_DNA"/>
</dbReference>
<dbReference type="SUPFAM" id="SSF54991">
    <property type="entry name" value="Anticodon-binding domain of PheRS"/>
    <property type="match status" value="1"/>
</dbReference>
<reference evidence="18 19" key="1">
    <citation type="submission" date="2023-08" db="EMBL/GenBank/DDBJ databases">
        <title>Black Yeasts Isolated from many extreme environments.</title>
        <authorList>
            <person name="Coleine C."/>
            <person name="Stajich J.E."/>
            <person name="Selbmann L."/>
        </authorList>
    </citation>
    <scope>NUCLEOTIDE SEQUENCE [LARGE SCALE GENOMIC DNA]</scope>
    <source>
        <strain evidence="18 19">CCFEE 5792</strain>
    </source>
</reference>
<gene>
    <name evidence="18" type="ORF">LTR84_008665</name>
</gene>
<evidence type="ECO:0000256" key="3">
    <source>
        <dbReference type="ARBA" id="ARBA00012814"/>
    </source>
</evidence>
<feature type="domain" description="Aminoacyl-transfer RNA synthetases class-II family profile" evidence="16">
    <location>
        <begin position="236"/>
        <end position="433"/>
    </location>
</feature>
<evidence type="ECO:0000313" key="19">
    <source>
        <dbReference type="Proteomes" id="UP001358417"/>
    </source>
</evidence>
<dbReference type="InterPro" id="IPR036690">
    <property type="entry name" value="Fdx_antiC-bd_sf"/>
</dbReference>
<evidence type="ECO:0000256" key="13">
    <source>
        <dbReference type="ARBA" id="ARBA00057761"/>
    </source>
</evidence>
<proteinExistence type="inferred from homology"/>
<evidence type="ECO:0000256" key="12">
    <source>
        <dbReference type="ARBA" id="ARBA00049255"/>
    </source>
</evidence>
<evidence type="ECO:0000256" key="4">
    <source>
        <dbReference type="ARBA" id="ARBA00022598"/>
    </source>
</evidence>
<dbReference type="Gene3D" id="3.30.70.380">
    <property type="entry name" value="Ferrodoxin-fold anticodon-binding domain"/>
    <property type="match status" value="1"/>
</dbReference>
<comment type="caution">
    <text evidence="18">The sequence shown here is derived from an EMBL/GenBank/DDBJ whole genome shotgun (WGS) entry which is preliminary data.</text>
</comment>
<dbReference type="Pfam" id="PF03147">
    <property type="entry name" value="FDX-ACB"/>
    <property type="match status" value="1"/>
</dbReference>
<keyword evidence="4" id="KW-0436">Ligase</keyword>
<dbReference type="GO" id="GO:0005524">
    <property type="term" value="F:ATP binding"/>
    <property type="evidence" value="ECO:0007669"/>
    <property type="project" value="UniProtKB-KW"/>
</dbReference>
<dbReference type="SMART" id="SM00896">
    <property type="entry name" value="FDX-ACB"/>
    <property type="match status" value="1"/>
</dbReference>
<evidence type="ECO:0000313" key="18">
    <source>
        <dbReference type="EMBL" id="KAK5045879.1"/>
    </source>
</evidence>
<dbReference type="PANTHER" id="PTHR11538">
    <property type="entry name" value="PHENYLALANYL-TRNA SYNTHETASE"/>
    <property type="match status" value="1"/>
</dbReference>
<dbReference type="AlphaFoldDB" id="A0AAV9MWF8"/>
<dbReference type="InterPro" id="IPR045864">
    <property type="entry name" value="aa-tRNA-synth_II/BPL/LPL"/>
</dbReference>
<feature type="compositionally biased region" description="Polar residues" evidence="15">
    <location>
        <begin position="76"/>
        <end position="88"/>
    </location>
</feature>
<dbReference type="PANTHER" id="PTHR11538:SF41">
    <property type="entry name" value="PHENYLALANINE--TRNA LIGASE, MITOCHONDRIAL"/>
    <property type="match status" value="1"/>
</dbReference>
<evidence type="ECO:0000256" key="7">
    <source>
        <dbReference type="ARBA" id="ARBA00022917"/>
    </source>
</evidence>
<evidence type="ECO:0000256" key="8">
    <source>
        <dbReference type="ARBA" id="ARBA00022946"/>
    </source>
</evidence>
<dbReference type="Pfam" id="PF01409">
    <property type="entry name" value="tRNA-synt_2d"/>
    <property type="match status" value="2"/>
</dbReference>
<evidence type="ECO:0000256" key="10">
    <source>
        <dbReference type="ARBA" id="ARBA00023146"/>
    </source>
</evidence>
<dbReference type="InterPro" id="IPR004530">
    <property type="entry name" value="Phe-tRNA-synth_IIc_mito"/>
</dbReference>
<dbReference type="GO" id="GO:0005759">
    <property type="term" value="C:mitochondrial matrix"/>
    <property type="evidence" value="ECO:0007669"/>
    <property type="project" value="UniProtKB-SubCell"/>
</dbReference>